<name>A0A4T0T5V7_9BASI</name>
<dbReference type="Proteomes" id="UP000305647">
    <property type="component" value="Unassembled WGS sequence"/>
</dbReference>
<accession>A0A4T0T5V7</accession>
<dbReference type="EMBL" id="SPRO01000015">
    <property type="protein sequence ID" value="TIC31021.1"/>
    <property type="molecule type" value="Genomic_DNA"/>
</dbReference>
<reference evidence="1 2" key="1">
    <citation type="submission" date="2019-03" db="EMBL/GenBank/DDBJ databases">
        <title>Sequencing 25 genomes of Wallemia mellicola.</title>
        <authorList>
            <person name="Gostincar C."/>
        </authorList>
    </citation>
    <scope>NUCLEOTIDE SEQUENCE [LARGE SCALE GENOMIC DNA]</scope>
    <source>
        <strain evidence="1 2">EXF-8738</strain>
    </source>
</reference>
<proteinExistence type="predicted"/>
<organism evidence="1 2">
    <name type="scientific">Wallemia mellicola</name>
    <dbReference type="NCBI Taxonomy" id="1708541"/>
    <lineage>
        <taxon>Eukaryota</taxon>
        <taxon>Fungi</taxon>
        <taxon>Dikarya</taxon>
        <taxon>Basidiomycota</taxon>
        <taxon>Wallemiomycotina</taxon>
        <taxon>Wallemiomycetes</taxon>
        <taxon>Wallemiales</taxon>
        <taxon>Wallemiaceae</taxon>
        <taxon>Wallemia</taxon>
    </lineage>
</organism>
<evidence type="ECO:0000313" key="1">
    <source>
        <dbReference type="EMBL" id="TIC31021.1"/>
    </source>
</evidence>
<protein>
    <submittedName>
        <fullName evidence="1">Uncharacterized protein</fullName>
    </submittedName>
</protein>
<dbReference type="AlphaFoldDB" id="A0A4T0T5V7"/>
<gene>
    <name evidence="1" type="ORF">E3Q10_01870</name>
</gene>
<evidence type="ECO:0000313" key="2">
    <source>
        <dbReference type="Proteomes" id="UP000305647"/>
    </source>
</evidence>
<comment type="caution">
    <text evidence="1">The sequence shown here is derived from an EMBL/GenBank/DDBJ whole genome shotgun (WGS) entry which is preliminary data.</text>
</comment>
<sequence length="202" mass="23209">MRNALKLLEQFKPKVKILSFGYAVNLGSLGDRGMYTFQHSYFTLKILPPSKTESLVRTKLDSLPFPHNDFGLRYWLYLDAIGRQDGYGFKRVNVAELPLVVITPIAYTSKKAVIRNRLRKRIRKCVTSVIEQSMVTTRGGADDLILRDWTYVFYPSIILEKGDVHSNDIDKAMIDILKQARKVGLDKTLSVYNKNEDSNHEH</sequence>